<dbReference type="Proteomes" id="UP000307602">
    <property type="component" value="Unassembled WGS sequence"/>
</dbReference>
<gene>
    <name evidence="2" type="ORF">EM932_06900</name>
</gene>
<keyword evidence="1" id="KW-0472">Membrane</keyword>
<name>A0A4S1DZE5_9FLAO</name>
<dbReference type="AlphaFoldDB" id="A0A4S1DZE5"/>
<proteinExistence type="predicted"/>
<comment type="caution">
    <text evidence="2">The sequence shown here is derived from an EMBL/GenBank/DDBJ whole genome shotgun (WGS) entry which is preliminary data.</text>
</comment>
<dbReference type="OrthoDB" id="1308554at2"/>
<protein>
    <submittedName>
        <fullName evidence="2">Uncharacterized protein</fullName>
    </submittedName>
</protein>
<keyword evidence="1" id="KW-1133">Transmembrane helix</keyword>
<evidence type="ECO:0000313" key="2">
    <source>
        <dbReference type="EMBL" id="TGV03395.1"/>
    </source>
</evidence>
<evidence type="ECO:0000256" key="1">
    <source>
        <dbReference type="SAM" id="Phobius"/>
    </source>
</evidence>
<reference evidence="2 3" key="1">
    <citation type="submission" date="2019-04" db="EMBL/GenBank/DDBJ databases">
        <authorList>
            <person name="Liu A."/>
        </authorList>
    </citation>
    <scope>NUCLEOTIDE SEQUENCE [LARGE SCALE GENOMIC DNA]</scope>
    <source>
        <strain evidence="2 3">RZ03</strain>
    </source>
</reference>
<keyword evidence="3" id="KW-1185">Reference proteome</keyword>
<feature type="transmembrane region" description="Helical" evidence="1">
    <location>
        <begin position="471"/>
        <end position="489"/>
    </location>
</feature>
<dbReference type="RefSeq" id="WP_135876449.1">
    <property type="nucleotide sequence ID" value="NZ_SRSO01000007.1"/>
</dbReference>
<dbReference type="EMBL" id="SRSO01000007">
    <property type="protein sequence ID" value="TGV03395.1"/>
    <property type="molecule type" value="Genomic_DNA"/>
</dbReference>
<keyword evidence="1" id="KW-0812">Transmembrane</keyword>
<evidence type="ECO:0000313" key="3">
    <source>
        <dbReference type="Proteomes" id="UP000307602"/>
    </source>
</evidence>
<sequence length="567" mass="65486">MASIISGEENFYKALKNGHIHGDGDEIDFEVTISSSIVNWNYRIIENLIFNKPVSINQVDIKHGLIFKHCEFKLGLVFNEVTSSDDQHTNNPYNCSVLISKCKGQHIFLGYKNKLQRSFIIDSNSEFDRVSVNTAVIERGFKIKDSTINNILDITRGDFELELRNTTIDGNLRVETLKGDISILRCKIKEWSKFWNVECPTSFTFNDNVFNGTFNIEASRIKGLFIHRDVFNKKFELENRDLHGANKANCDQIFITEAKFIEGADFNGLCLPIEKITLRLSPSFEGIVNFDNWKVDDLQVSGINQNLKLLFKRMVFRFVLFNNFTNYSDLSFDKCSATSNSPLNLSNSDFGSARFNEFDLASFDVIRIDNISLDRIKASNVKWFDNNKLEIVSNVSEQDKQRGIREISRQLKHALSSSGNQIDSLLFKAREMEAYRNELKSSGKDYKPSDKIIMTVSQTNNFGLSWWKPTWIIFLITIGFYLVMLPIFSTKINYTLASSWQDVSSTLSEWFNNLDVFWQLFNPVRKFSSTYGEIDSGWLQFLDLFHRIILGVFIYQIIRGFRKLTNK</sequence>
<accession>A0A4S1DZE5</accession>
<organism evidence="2 3">
    <name type="scientific">Flavivirga rizhaonensis</name>
    <dbReference type="NCBI Taxonomy" id="2559571"/>
    <lineage>
        <taxon>Bacteria</taxon>
        <taxon>Pseudomonadati</taxon>
        <taxon>Bacteroidota</taxon>
        <taxon>Flavobacteriia</taxon>
        <taxon>Flavobacteriales</taxon>
        <taxon>Flavobacteriaceae</taxon>
        <taxon>Flavivirga</taxon>
    </lineage>
</organism>